<proteinExistence type="predicted"/>
<gene>
    <name evidence="1" type="ORF">FKW44_019486</name>
</gene>
<dbReference type="AlphaFoldDB" id="A0A7T8GVW6"/>
<keyword evidence="2" id="KW-1185">Reference proteome</keyword>
<accession>A0A7T8GVW6</accession>
<dbReference type="Proteomes" id="UP000595437">
    <property type="component" value="Chromosome 13"/>
</dbReference>
<name>A0A7T8GVW6_CALRO</name>
<dbReference type="EMBL" id="CP045902">
    <property type="protein sequence ID" value="QQP38804.1"/>
    <property type="molecule type" value="Genomic_DNA"/>
</dbReference>
<organism evidence="1 2">
    <name type="scientific">Caligus rogercresseyi</name>
    <name type="common">Sea louse</name>
    <dbReference type="NCBI Taxonomy" id="217165"/>
    <lineage>
        <taxon>Eukaryota</taxon>
        <taxon>Metazoa</taxon>
        <taxon>Ecdysozoa</taxon>
        <taxon>Arthropoda</taxon>
        <taxon>Crustacea</taxon>
        <taxon>Multicrustacea</taxon>
        <taxon>Hexanauplia</taxon>
        <taxon>Copepoda</taxon>
        <taxon>Siphonostomatoida</taxon>
        <taxon>Caligidae</taxon>
        <taxon>Caligus</taxon>
    </lineage>
</organism>
<reference evidence="2" key="1">
    <citation type="submission" date="2021-01" db="EMBL/GenBank/DDBJ databases">
        <title>Caligus Genome Assembly.</title>
        <authorList>
            <person name="Gallardo-Escarate C."/>
        </authorList>
    </citation>
    <scope>NUCLEOTIDE SEQUENCE [LARGE SCALE GENOMIC DNA]</scope>
</reference>
<sequence>MESTVKEPIFVLLSCCVFKVDKIKVGLHMSVNVGDLPKRHSEFEAALQAL</sequence>
<evidence type="ECO:0000313" key="2">
    <source>
        <dbReference type="Proteomes" id="UP000595437"/>
    </source>
</evidence>
<evidence type="ECO:0000313" key="1">
    <source>
        <dbReference type="EMBL" id="QQP38804.1"/>
    </source>
</evidence>
<protein>
    <submittedName>
        <fullName evidence="1">Uncharacterized protein</fullName>
    </submittedName>
</protein>